<dbReference type="InterPro" id="IPR051397">
    <property type="entry name" value="Zn-ADH-like_protein"/>
</dbReference>
<sequence>MSPPHSLSRLLRANRLPKTLMKQAQVAAWGQPPKCVQVPSPAAPSADHVQINVLAAGLHNLVRARAAGTHYSAKTLPHVPGSDGVGTRGPDGKLVYFSSMTPSGGSMTELINVPVGAATLVPDGADPIQVAGLVNPVMASWMALATRTSNLPPSFTAVIMGATTVSGTAAISVARAFGAGRVVGAARPSERLSALPLDAVIELRDAQTDYASALDADVILDFLYGPPVLRLFQALKPTKPVQYVQIGTLADRTIDFPGDILRSKDITIRGSGPGAWQMKQFAEQCPKVVEAIANGSIAPLNFRKVSLDDVEKIWDRKGEERIVVVP</sequence>
<gene>
    <name evidence="1" type="ORF">GTA08_BOTSDO01455</name>
</gene>
<dbReference type="InterPro" id="IPR036291">
    <property type="entry name" value="NAD(P)-bd_dom_sf"/>
</dbReference>
<dbReference type="Gene3D" id="3.40.50.720">
    <property type="entry name" value="NAD(P)-binding Rossmann-like Domain"/>
    <property type="match status" value="1"/>
</dbReference>
<dbReference type="EMBL" id="WWBZ02000001">
    <property type="protein sequence ID" value="KAF4314564.1"/>
    <property type="molecule type" value="Genomic_DNA"/>
</dbReference>
<dbReference type="InterPro" id="IPR011032">
    <property type="entry name" value="GroES-like_sf"/>
</dbReference>
<dbReference type="PANTHER" id="PTHR43677">
    <property type="entry name" value="SHORT-CHAIN DEHYDROGENASE/REDUCTASE"/>
    <property type="match status" value="1"/>
</dbReference>
<dbReference type="GO" id="GO:0016491">
    <property type="term" value="F:oxidoreductase activity"/>
    <property type="evidence" value="ECO:0007669"/>
    <property type="project" value="TreeGrafter"/>
</dbReference>
<reference evidence="1" key="1">
    <citation type="submission" date="2020-04" db="EMBL/GenBank/DDBJ databases">
        <title>Genome Assembly and Annotation of Botryosphaeria dothidea sdau 11-99, a Latent Pathogen of Apple Fruit Ring Rot in China.</title>
        <authorList>
            <person name="Yu C."/>
            <person name="Diao Y."/>
            <person name="Lu Q."/>
            <person name="Zhao J."/>
            <person name="Cui S."/>
            <person name="Peng C."/>
            <person name="He B."/>
            <person name="Liu H."/>
        </authorList>
    </citation>
    <scope>NUCLEOTIDE SEQUENCE [LARGE SCALE GENOMIC DNA]</scope>
    <source>
        <strain evidence="1">Sdau11-99</strain>
    </source>
</reference>
<evidence type="ECO:0000313" key="1">
    <source>
        <dbReference type="EMBL" id="KAF4314564.1"/>
    </source>
</evidence>
<keyword evidence="2" id="KW-1185">Reference proteome</keyword>
<protein>
    <submittedName>
        <fullName evidence="1">Alcohol dehydrogenase superfamily zinc-containing</fullName>
    </submittedName>
</protein>
<dbReference type="PANTHER" id="PTHR43677:SF11">
    <property type="entry name" value="ZINC-CONTAINING ALCOHOL DEHYDROGENASE"/>
    <property type="match status" value="1"/>
</dbReference>
<dbReference type="Proteomes" id="UP000572817">
    <property type="component" value="Unassembled WGS sequence"/>
</dbReference>
<accession>A0A8H4J8L2</accession>
<dbReference type="OrthoDB" id="809632at2759"/>
<proteinExistence type="predicted"/>
<organism evidence="1 2">
    <name type="scientific">Botryosphaeria dothidea</name>
    <dbReference type="NCBI Taxonomy" id="55169"/>
    <lineage>
        <taxon>Eukaryota</taxon>
        <taxon>Fungi</taxon>
        <taxon>Dikarya</taxon>
        <taxon>Ascomycota</taxon>
        <taxon>Pezizomycotina</taxon>
        <taxon>Dothideomycetes</taxon>
        <taxon>Dothideomycetes incertae sedis</taxon>
        <taxon>Botryosphaeriales</taxon>
        <taxon>Botryosphaeriaceae</taxon>
        <taxon>Botryosphaeria</taxon>
    </lineage>
</organism>
<dbReference type="SUPFAM" id="SSF51735">
    <property type="entry name" value="NAD(P)-binding Rossmann-fold domains"/>
    <property type="match status" value="1"/>
</dbReference>
<comment type="caution">
    <text evidence="1">The sequence shown here is derived from an EMBL/GenBank/DDBJ whole genome shotgun (WGS) entry which is preliminary data.</text>
</comment>
<dbReference type="Gene3D" id="3.90.180.10">
    <property type="entry name" value="Medium-chain alcohol dehydrogenases, catalytic domain"/>
    <property type="match status" value="2"/>
</dbReference>
<dbReference type="AlphaFoldDB" id="A0A8H4J8L2"/>
<evidence type="ECO:0000313" key="2">
    <source>
        <dbReference type="Proteomes" id="UP000572817"/>
    </source>
</evidence>
<dbReference type="SUPFAM" id="SSF50129">
    <property type="entry name" value="GroES-like"/>
    <property type="match status" value="1"/>
</dbReference>
<name>A0A8H4J8L2_9PEZI</name>